<dbReference type="AlphaFoldDB" id="A0AAN9URY4"/>
<dbReference type="InterPro" id="IPR050113">
    <property type="entry name" value="Ub_conjugating_enzyme"/>
</dbReference>
<dbReference type="CDD" id="cd23799">
    <property type="entry name" value="UBCc_UBE2J"/>
    <property type="match status" value="1"/>
</dbReference>
<feature type="compositionally biased region" description="Low complexity" evidence="2">
    <location>
        <begin position="211"/>
        <end position="221"/>
    </location>
</feature>
<dbReference type="SUPFAM" id="SSF54495">
    <property type="entry name" value="UBC-like"/>
    <property type="match status" value="1"/>
</dbReference>
<accession>A0AAN9URY4</accession>
<feature type="compositionally biased region" description="Pro residues" evidence="2">
    <location>
        <begin position="252"/>
        <end position="262"/>
    </location>
</feature>
<dbReference type="PROSITE" id="PS50127">
    <property type="entry name" value="UBC_2"/>
    <property type="match status" value="1"/>
</dbReference>
<feature type="region of interest" description="Disordered" evidence="2">
    <location>
        <begin position="174"/>
        <end position="193"/>
    </location>
</feature>
<evidence type="ECO:0000256" key="2">
    <source>
        <dbReference type="SAM" id="MobiDB-lite"/>
    </source>
</evidence>
<name>A0AAN9URY4_9PEZI</name>
<keyword evidence="3" id="KW-0472">Membrane</keyword>
<dbReference type="Proteomes" id="UP001320420">
    <property type="component" value="Unassembled WGS sequence"/>
</dbReference>
<reference evidence="5 6" key="1">
    <citation type="submission" date="2024-02" db="EMBL/GenBank/DDBJ databases">
        <title>De novo assembly and annotation of 12 fungi associated with fruit tree decline syndrome in Ontario, Canada.</title>
        <authorList>
            <person name="Sulman M."/>
            <person name="Ellouze W."/>
            <person name="Ilyukhin E."/>
        </authorList>
    </citation>
    <scope>NUCLEOTIDE SEQUENCE [LARGE SCALE GENOMIC DNA]</scope>
    <source>
        <strain evidence="5 6">M11/M66-122</strain>
    </source>
</reference>
<dbReference type="InterPro" id="IPR016135">
    <property type="entry name" value="UBQ-conjugating_enzyme/RWD"/>
</dbReference>
<gene>
    <name evidence="5" type="ORF">SLS62_005905</name>
</gene>
<organism evidence="5 6">
    <name type="scientific">Diatrype stigma</name>
    <dbReference type="NCBI Taxonomy" id="117547"/>
    <lineage>
        <taxon>Eukaryota</taxon>
        <taxon>Fungi</taxon>
        <taxon>Dikarya</taxon>
        <taxon>Ascomycota</taxon>
        <taxon>Pezizomycotina</taxon>
        <taxon>Sordariomycetes</taxon>
        <taxon>Xylariomycetidae</taxon>
        <taxon>Xylariales</taxon>
        <taxon>Diatrypaceae</taxon>
        <taxon>Diatrype</taxon>
    </lineage>
</organism>
<dbReference type="SMART" id="SM00212">
    <property type="entry name" value="UBCc"/>
    <property type="match status" value="1"/>
</dbReference>
<feature type="transmembrane region" description="Helical" evidence="3">
    <location>
        <begin position="305"/>
        <end position="325"/>
    </location>
</feature>
<evidence type="ECO:0000313" key="6">
    <source>
        <dbReference type="Proteomes" id="UP001320420"/>
    </source>
</evidence>
<keyword evidence="3" id="KW-0812">Transmembrane</keyword>
<evidence type="ECO:0000259" key="4">
    <source>
        <dbReference type="PROSITE" id="PS50127"/>
    </source>
</evidence>
<dbReference type="FunFam" id="3.10.110.10:FF:000093">
    <property type="entry name" value="Ubiquitin conjugating enzyme (UbcF), putative"/>
    <property type="match status" value="1"/>
</dbReference>
<keyword evidence="1" id="KW-0833">Ubl conjugation pathway</keyword>
<dbReference type="EMBL" id="JAKJXP020000041">
    <property type="protein sequence ID" value="KAK7752161.1"/>
    <property type="molecule type" value="Genomic_DNA"/>
</dbReference>
<dbReference type="PANTHER" id="PTHR24067">
    <property type="entry name" value="UBIQUITIN-CONJUGATING ENZYME E2"/>
    <property type="match status" value="1"/>
</dbReference>
<dbReference type="Gene3D" id="3.10.110.10">
    <property type="entry name" value="Ubiquitin Conjugating Enzyme"/>
    <property type="match status" value="1"/>
</dbReference>
<protein>
    <recommendedName>
        <fullName evidence="4">UBC core domain-containing protein</fullName>
    </recommendedName>
</protein>
<comment type="caution">
    <text evidence="5">The sequence shown here is derived from an EMBL/GenBank/DDBJ whole genome shotgun (WGS) entry which is preliminary data.</text>
</comment>
<sequence length="328" mass="35157">MATTQKFNSRSPTIRRILKEAAEISNAPSPDYTATPLESDLFEWHFTLTGPPNSSYAGGIYHGRIVLPPTYPLRPPSFRFTTPSGRFEANREICLSISGHHEETWQPAWGVRTALVALRSFMETDARGQLGGLDTSDAVRRRLAAESRAWRCAVCARTNEEIVRECEDRCKELEASSSGSGSGANGAVEVPTELKMGFRDEMEKKEKEKTAAAATGAGAEAGDSRDGDDARDDDSESAQLAEGFVQTGPVRQEPPPAAPPSALPARPAQGVPAPTGALAPRMDPAGQVDTAGVRRVDPNAGVPPWLDYVIMSLAVLLIAMLLKVLGGF</sequence>
<evidence type="ECO:0000256" key="3">
    <source>
        <dbReference type="SAM" id="Phobius"/>
    </source>
</evidence>
<keyword evidence="3" id="KW-1133">Transmembrane helix</keyword>
<feature type="region of interest" description="Disordered" evidence="2">
    <location>
        <begin position="202"/>
        <end position="280"/>
    </location>
</feature>
<feature type="domain" description="UBC core" evidence="4">
    <location>
        <begin position="12"/>
        <end position="172"/>
    </location>
</feature>
<evidence type="ECO:0000313" key="5">
    <source>
        <dbReference type="EMBL" id="KAK7752161.1"/>
    </source>
</evidence>
<keyword evidence="6" id="KW-1185">Reference proteome</keyword>
<dbReference type="InterPro" id="IPR000608">
    <property type="entry name" value="UBC"/>
</dbReference>
<dbReference type="Pfam" id="PF00179">
    <property type="entry name" value="UQ_con"/>
    <property type="match status" value="1"/>
</dbReference>
<evidence type="ECO:0000256" key="1">
    <source>
        <dbReference type="ARBA" id="ARBA00022786"/>
    </source>
</evidence>
<proteinExistence type="predicted"/>